<dbReference type="EMBL" id="JAAAIL010002245">
    <property type="protein sequence ID" value="KAG0258967.1"/>
    <property type="molecule type" value="Genomic_DNA"/>
</dbReference>
<organism evidence="2 3">
    <name type="scientific">Linnemannia exigua</name>
    <dbReference type="NCBI Taxonomy" id="604196"/>
    <lineage>
        <taxon>Eukaryota</taxon>
        <taxon>Fungi</taxon>
        <taxon>Fungi incertae sedis</taxon>
        <taxon>Mucoromycota</taxon>
        <taxon>Mortierellomycotina</taxon>
        <taxon>Mortierellomycetes</taxon>
        <taxon>Mortierellales</taxon>
        <taxon>Mortierellaceae</taxon>
        <taxon>Linnemannia</taxon>
    </lineage>
</organism>
<feature type="compositionally biased region" description="Acidic residues" evidence="1">
    <location>
        <begin position="10"/>
        <end position="22"/>
    </location>
</feature>
<keyword evidence="3" id="KW-1185">Reference proteome</keyword>
<dbReference type="AlphaFoldDB" id="A0AAD4D332"/>
<gene>
    <name evidence="2" type="ORF">BGZ95_004831</name>
</gene>
<accession>A0AAD4D332</accession>
<feature type="compositionally biased region" description="Low complexity" evidence="1">
    <location>
        <begin position="72"/>
        <end position="88"/>
    </location>
</feature>
<comment type="caution">
    <text evidence="2">The sequence shown here is derived from an EMBL/GenBank/DDBJ whole genome shotgun (WGS) entry which is preliminary data.</text>
</comment>
<evidence type="ECO:0000313" key="2">
    <source>
        <dbReference type="EMBL" id="KAG0258967.1"/>
    </source>
</evidence>
<protein>
    <submittedName>
        <fullName evidence="2">Uncharacterized protein</fullName>
    </submittedName>
</protein>
<evidence type="ECO:0000256" key="1">
    <source>
        <dbReference type="SAM" id="MobiDB-lite"/>
    </source>
</evidence>
<feature type="region of interest" description="Disordered" evidence="1">
    <location>
        <begin position="72"/>
        <end position="103"/>
    </location>
</feature>
<feature type="region of interest" description="Disordered" evidence="1">
    <location>
        <begin position="1"/>
        <end position="57"/>
    </location>
</feature>
<reference evidence="2" key="1">
    <citation type="journal article" date="2020" name="Fungal Divers.">
        <title>Resolving the Mortierellaceae phylogeny through synthesis of multi-gene phylogenetics and phylogenomics.</title>
        <authorList>
            <person name="Vandepol N."/>
            <person name="Liber J."/>
            <person name="Desiro A."/>
            <person name="Na H."/>
            <person name="Kennedy M."/>
            <person name="Barry K."/>
            <person name="Grigoriev I.V."/>
            <person name="Miller A.N."/>
            <person name="O'Donnell K."/>
            <person name="Stajich J.E."/>
            <person name="Bonito G."/>
        </authorList>
    </citation>
    <scope>NUCLEOTIDE SEQUENCE</scope>
    <source>
        <strain evidence="2">NRRL 28262</strain>
    </source>
</reference>
<dbReference type="Proteomes" id="UP001194580">
    <property type="component" value="Unassembled WGS sequence"/>
</dbReference>
<feature type="compositionally biased region" description="Polar residues" evidence="1">
    <location>
        <begin position="89"/>
        <end position="99"/>
    </location>
</feature>
<feature type="non-terminal residue" evidence="2">
    <location>
        <position position="216"/>
    </location>
</feature>
<feature type="compositionally biased region" description="Basic and acidic residues" evidence="1">
    <location>
        <begin position="118"/>
        <end position="132"/>
    </location>
</feature>
<evidence type="ECO:0000313" key="3">
    <source>
        <dbReference type="Proteomes" id="UP001194580"/>
    </source>
</evidence>
<name>A0AAD4D332_9FUNG</name>
<feature type="region of interest" description="Disordered" evidence="1">
    <location>
        <begin position="118"/>
        <end position="146"/>
    </location>
</feature>
<sequence length="216" mass="23984">MSNKAGDVTWSEENDEDLDDGIQDNHSNDYTNKTVAGAPAQTRHLPEPPVSTIKSEPQVPVHDLRTMINRLSTSNSINSINNPGSRSSTDSASQAVNSEWKNETDWRTRFDQRTAHHTDVDRTSDLRDDIESSKLAPTGSGDLESPENLAQDTIVSSSGIRYHFSYSPEYFYHLKVSILLLRQTISLGRDCAAKAGYLSTTEQVQESLKRQGVQST</sequence>
<feature type="compositionally biased region" description="Polar residues" evidence="1">
    <location>
        <begin position="24"/>
        <end position="34"/>
    </location>
</feature>
<proteinExistence type="predicted"/>